<dbReference type="InterPro" id="IPR047192">
    <property type="entry name" value="Euk_RPA1_DBD_C"/>
</dbReference>
<comment type="similarity">
    <text evidence="1">Belongs to the replication factor A protein 1 family.</text>
</comment>
<accession>A0A1S4D6W3</accession>
<dbReference type="InterPro" id="IPR013955">
    <property type="entry name" value="Rep_factor-A_C"/>
</dbReference>
<proteinExistence type="inferred from homology"/>
<dbReference type="OrthoDB" id="1750483at2759"/>
<dbReference type="InterPro" id="IPR012340">
    <property type="entry name" value="NA-bd_OB-fold"/>
</dbReference>
<dbReference type="PANTHER" id="PTHR47165">
    <property type="entry name" value="OS03G0429900 PROTEIN"/>
    <property type="match status" value="1"/>
</dbReference>
<reference evidence="9" key="1">
    <citation type="submission" date="2025-08" db="UniProtKB">
        <authorList>
            <consortium name="RefSeq"/>
        </authorList>
    </citation>
    <scope>IDENTIFICATION</scope>
</reference>
<feature type="compositionally biased region" description="Basic residues" evidence="6">
    <location>
        <begin position="487"/>
        <end position="498"/>
    </location>
</feature>
<name>A0A1S4D6W3_TOBAC</name>
<dbReference type="AlphaFoldDB" id="A0A1S4D6W3"/>
<evidence type="ECO:0000256" key="2">
    <source>
        <dbReference type="ARBA" id="ARBA00022723"/>
    </source>
</evidence>
<organism evidence="9">
    <name type="scientific">Nicotiana tabacum</name>
    <name type="common">Common tobacco</name>
    <dbReference type="NCBI Taxonomy" id="4097"/>
    <lineage>
        <taxon>Eukaryota</taxon>
        <taxon>Viridiplantae</taxon>
        <taxon>Streptophyta</taxon>
        <taxon>Embryophyta</taxon>
        <taxon>Tracheophyta</taxon>
        <taxon>Spermatophyta</taxon>
        <taxon>Magnoliopsida</taxon>
        <taxon>eudicotyledons</taxon>
        <taxon>Gunneridae</taxon>
        <taxon>Pentapetalae</taxon>
        <taxon>asterids</taxon>
        <taxon>lamiids</taxon>
        <taxon>Solanales</taxon>
        <taxon>Solanaceae</taxon>
        <taxon>Nicotianoideae</taxon>
        <taxon>Nicotianeae</taxon>
        <taxon>Nicotiana</taxon>
    </lineage>
</organism>
<gene>
    <name evidence="9" type="primary">LOC107826610</name>
</gene>
<keyword evidence="3" id="KW-0863">Zinc-finger</keyword>
<evidence type="ECO:0000313" key="9">
    <source>
        <dbReference type="RefSeq" id="XP_016509096.1"/>
    </source>
</evidence>
<dbReference type="Pfam" id="PF02721">
    <property type="entry name" value="DUF223"/>
    <property type="match status" value="1"/>
</dbReference>
<dbReference type="SUPFAM" id="SSF50249">
    <property type="entry name" value="Nucleic acid-binding proteins"/>
    <property type="match status" value="2"/>
</dbReference>
<evidence type="ECO:0000259" key="8">
    <source>
        <dbReference type="Pfam" id="PF08646"/>
    </source>
</evidence>
<feature type="domain" description="Replication factor A C-terminal" evidence="8">
    <location>
        <begin position="249"/>
        <end position="371"/>
    </location>
</feature>
<dbReference type="GO" id="GO:0008270">
    <property type="term" value="F:zinc ion binding"/>
    <property type="evidence" value="ECO:0007669"/>
    <property type="project" value="UniProtKB-KW"/>
</dbReference>
<keyword evidence="5" id="KW-0238">DNA-binding</keyword>
<evidence type="ECO:0000256" key="1">
    <source>
        <dbReference type="ARBA" id="ARBA00005690"/>
    </source>
</evidence>
<evidence type="ECO:0000259" key="7">
    <source>
        <dbReference type="Pfam" id="PF02721"/>
    </source>
</evidence>
<evidence type="ECO:0000256" key="6">
    <source>
        <dbReference type="SAM" id="MobiDB-lite"/>
    </source>
</evidence>
<evidence type="ECO:0000256" key="4">
    <source>
        <dbReference type="ARBA" id="ARBA00022833"/>
    </source>
</evidence>
<dbReference type="PANTHER" id="PTHR47165:SF4">
    <property type="entry name" value="OS03G0429900 PROTEIN"/>
    <property type="match status" value="1"/>
</dbReference>
<keyword evidence="2" id="KW-0479">Metal-binding</keyword>
<dbReference type="GO" id="GO:0003677">
    <property type="term" value="F:DNA binding"/>
    <property type="evidence" value="ECO:0007669"/>
    <property type="project" value="UniProtKB-KW"/>
</dbReference>
<dbReference type="RefSeq" id="XP_016509096.1">
    <property type="nucleotide sequence ID" value="XM_016653610.1"/>
</dbReference>
<dbReference type="InterPro" id="IPR003871">
    <property type="entry name" value="RFA1B/D_OB_1st"/>
</dbReference>
<evidence type="ECO:0000256" key="5">
    <source>
        <dbReference type="ARBA" id="ARBA00023125"/>
    </source>
</evidence>
<dbReference type="Gene3D" id="2.40.50.140">
    <property type="entry name" value="Nucleic acid-binding proteins"/>
    <property type="match status" value="3"/>
</dbReference>
<dbReference type="CDD" id="cd04476">
    <property type="entry name" value="RPA1_DBD_C"/>
    <property type="match status" value="1"/>
</dbReference>
<dbReference type="Pfam" id="PF08646">
    <property type="entry name" value="Rep_fac-A_C"/>
    <property type="match status" value="1"/>
</dbReference>
<feature type="region of interest" description="Disordered" evidence="6">
    <location>
        <begin position="455"/>
        <end position="498"/>
    </location>
</feature>
<evidence type="ECO:0000256" key="3">
    <source>
        <dbReference type="ARBA" id="ARBA00022771"/>
    </source>
</evidence>
<sequence length="498" mass="57449">MNLNLQGDRIHGTIGKYVLKFFRNKIHELRLYRMNYFVVGPNNLKLRTTTHKLKLTFTQKTFVEETNDPSFHMNIFNLRPFHQLTNEHDVDETELLDVVGQVVTYEDVKTYNQGDDQSFLINVVLEDDQIMATLWSELVDQIQHHLNESADEPLIVVFPHMKPQKYRGNYSVRSCWYQTKIWINSTLPQSIEFKSRLLAPRQSNIERIIRTSSQQSYSVRDELDKGIVLFKTIRDLVQCTQESSYWIAAKLVNLELDRGWSYLACNKCSRKVEKVGNKYFCAKCNEEESSVTHRYRLQVRVMDGTAFISLLLWNREAMQLIGKSAKELKERLVETSLADADCSCPSEMDDTLYKKFMFKVTVKQENIDSQVEVYKVLKFTDDDDLLKEYGHTLFEDNMNDPHFLDGQSSSGDKLFGDLMAESQLKSVLKTPIEKSVSESGSPVLDDGDACNAKISPLKTYDKKTRSANKASAVATDDDFNSQLSSNKVRRVVKKEKNP</sequence>
<protein>
    <submittedName>
        <fullName evidence="9">Replication protein A 70 kDa DNA-binding subunit A-like isoform X2</fullName>
    </submittedName>
</protein>
<keyword evidence="4" id="KW-0862">Zinc</keyword>
<feature type="domain" description="Replication protein A 70 kDa DNA-binding subunit B/D first OB fold" evidence="7">
    <location>
        <begin position="6"/>
        <end position="65"/>
    </location>
</feature>